<comment type="caution">
    <text evidence="1">The sequence shown here is derived from an EMBL/GenBank/DDBJ whole genome shotgun (WGS) entry which is preliminary data.</text>
</comment>
<organism evidence="1 2">
    <name type="scientific">Paenibacillus phyllosphaerae</name>
    <dbReference type="NCBI Taxonomy" id="274593"/>
    <lineage>
        <taxon>Bacteria</taxon>
        <taxon>Bacillati</taxon>
        <taxon>Bacillota</taxon>
        <taxon>Bacilli</taxon>
        <taxon>Bacillales</taxon>
        <taxon>Paenibacillaceae</taxon>
        <taxon>Paenibacillus</taxon>
    </lineage>
</organism>
<gene>
    <name evidence="1" type="ORF">FHS18_006628</name>
</gene>
<dbReference type="Proteomes" id="UP000570361">
    <property type="component" value="Unassembled WGS sequence"/>
</dbReference>
<protein>
    <submittedName>
        <fullName evidence="1">Uncharacterized protein</fullName>
    </submittedName>
</protein>
<reference evidence="1 2" key="1">
    <citation type="submission" date="2020-08" db="EMBL/GenBank/DDBJ databases">
        <title>Genomic Encyclopedia of Type Strains, Phase III (KMG-III): the genomes of soil and plant-associated and newly described type strains.</title>
        <authorList>
            <person name="Whitman W."/>
        </authorList>
    </citation>
    <scope>NUCLEOTIDE SEQUENCE [LARGE SCALE GENOMIC DNA]</scope>
    <source>
        <strain evidence="1 2">CECT 5862</strain>
    </source>
</reference>
<proteinExistence type="predicted"/>
<evidence type="ECO:0000313" key="1">
    <source>
        <dbReference type="EMBL" id="MBB3114507.1"/>
    </source>
</evidence>
<keyword evidence="2" id="KW-1185">Reference proteome</keyword>
<dbReference type="RefSeq" id="WP_183604539.1">
    <property type="nucleotide sequence ID" value="NZ_JACHXK010000033.1"/>
</dbReference>
<dbReference type="AlphaFoldDB" id="A0A7W5FRN9"/>
<accession>A0A7W5FRN9</accession>
<name>A0A7W5FRN9_9BACL</name>
<evidence type="ECO:0000313" key="2">
    <source>
        <dbReference type="Proteomes" id="UP000570361"/>
    </source>
</evidence>
<dbReference type="EMBL" id="JACHXK010000033">
    <property type="protein sequence ID" value="MBB3114507.1"/>
    <property type="molecule type" value="Genomic_DNA"/>
</dbReference>
<sequence length="276" mass="32336">MKRSAITSLISHWENKFLEQTELTQYTSGPDYSLVPSNIQNLFRYELFPQPFYGYLNDDMSEDIFMPLLNPGPVSEKQVKELFKGLDYDEAKRQWNKVIIERHTKGWTKEKFLDREKEYDLLLGPSHWRRKKLEQVQRVIGGVSFLHTVELFPFHSDRWKAGMVSQEKWFRDMPSTQLAIESIEEIAALRLVKHILGVGLPWADILKSYPNKFYLDGDPVFLFGSKGRIAHRFFKFKPKMNSKGLPIVIYSGCSMNLPVNKREAIDTLREMLEINL</sequence>